<comment type="similarity">
    <text evidence="1">Belongs to the jacalin lectin family.</text>
</comment>
<reference evidence="5" key="2">
    <citation type="submission" date="2025-08" db="UniProtKB">
        <authorList>
            <consortium name="RefSeq"/>
        </authorList>
    </citation>
    <scope>IDENTIFICATION</scope>
    <source>
        <tissue evidence="5">Leaf</tissue>
    </source>
</reference>
<evidence type="ECO:0000256" key="1">
    <source>
        <dbReference type="ARBA" id="ARBA00006568"/>
    </source>
</evidence>
<gene>
    <name evidence="5" type="primary">LOC104788787</name>
</gene>
<name>A0ABM0ZAS2_CAMSA</name>
<feature type="domain" description="Jacalin-type lectin" evidence="3">
    <location>
        <begin position="8"/>
        <end position="156"/>
    </location>
</feature>
<evidence type="ECO:0000256" key="2">
    <source>
        <dbReference type="ARBA" id="ARBA00022734"/>
    </source>
</evidence>
<dbReference type="PROSITE" id="PS51752">
    <property type="entry name" value="JACALIN_LECTIN"/>
    <property type="match status" value="1"/>
</dbReference>
<accession>A0ABM0ZAS2</accession>
<dbReference type="PANTHER" id="PTHR47293:SF70">
    <property type="entry name" value="JACALIN-RELATED LECTIN 24-RELATED"/>
    <property type="match status" value="1"/>
</dbReference>
<dbReference type="GeneID" id="104788787"/>
<dbReference type="Gene3D" id="2.100.10.30">
    <property type="entry name" value="Jacalin-like lectin domain"/>
    <property type="match status" value="1"/>
</dbReference>
<protein>
    <submittedName>
        <fullName evidence="5">Jacalin-related lectin 24-like</fullName>
    </submittedName>
</protein>
<reference evidence="4" key="1">
    <citation type="journal article" date="2014" name="Nat. Commun.">
        <title>The emerging biofuel crop Camelina sativa retains a highly undifferentiated hexaploid genome structure.</title>
        <authorList>
            <person name="Kagale S."/>
            <person name="Koh C."/>
            <person name="Nixon J."/>
            <person name="Bollina V."/>
            <person name="Clarke W.E."/>
            <person name="Tuteja R."/>
            <person name="Spillane C."/>
            <person name="Robinson S.J."/>
            <person name="Links M.G."/>
            <person name="Clarke C."/>
            <person name="Higgins E.E."/>
            <person name="Huebert T."/>
            <person name="Sharpe A.G."/>
            <person name="Parkin I.A."/>
        </authorList>
    </citation>
    <scope>NUCLEOTIDE SEQUENCE [LARGE SCALE GENOMIC DNA]</scope>
    <source>
        <strain evidence="4">cv. DH55</strain>
    </source>
</reference>
<dbReference type="Pfam" id="PF01419">
    <property type="entry name" value="Jacalin"/>
    <property type="match status" value="1"/>
</dbReference>
<evidence type="ECO:0000313" key="4">
    <source>
        <dbReference type="Proteomes" id="UP000694864"/>
    </source>
</evidence>
<dbReference type="InterPro" id="IPR036404">
    <property type="entry name" value="Jacalin-like_lectin_dom_sf"/>
</dbReference>
<sequence>MKSRSRKMFKVEPIGSKHFFHKNWNEKGGNMISNIVVGFNEHRVLSIQFSYFQERGHDVSDKYGSSEEGSSNEIIRLNHDEYVTGLSGIYWKGLVTSLTFHTNQRKCGPYCKIDDYPKSCERVIDVGIRDHCEFGGFFGSFNQFGGLASIGMYVYPRYDDKPTLNDVVEPLETSKVQHGVKTNYKVTNDEDDQLTLYQSSDPLGATINRNGKLGYQLPNEVTDGYHVKAMVHQPKFEDKISHYQSSDDRLAKSTNYQTLEYLMPRHVNPIISRKPKLKDGIFSKLGRLF</sequence>
<dbReference type="Proteomes" id="UP000694864">
    <property type="component" value="Chromosome 5"/>
</dbReference>
<evidence type="ECO:0000313" key="5">
    <source>
        <dbReference type="RefSeq" id="XP_010512869.1"/>
    </source>
</evidence>
<keyword evidence="4" id="KW-1185">Reference proteome</keyword>
<dbReference type="SMART" id="SM00915">
    <property type="entry name" value="Jacalin"/>
    <property type="match status" value="1"/>
</dbReference>
<dbReference type="SUPFAM" id="SSF51101">
    <property type="entry name" value="Mannose-binding lectins"/>
    <property type="match status" value="1"/>
</dbReference>
<organism evidence="4 5">
    <name type="scientific">Camelina sativa</name>
    <name type="common">False flax</name>
    <name type="synonym">Myagrum sativum</name>
    <dbReference type="NCBI Taxonomy" id="90675"/>
    <lineage>
        <taxon>Eukaryota</taxon>
        <taxon>Viridiplantae</taxon>
        <taxon>Streptophyta</taxon>
        <taxon>Embryophyta</taxon>
        <taxon>Tracheophyta</taxon>
        <taxon>Spermatophyta</taxon>
        <taxon>Magnoliopsida</taxon>
        <taxon>eudicotyledons</taxon>
        <taxon>Gunneridae</taxon>
        <taxon>Pentapetalae</taxon>
        <taxon>rosids</taxon>
        <taxon>malvids</taxon>
        <taxon>Brassicales</taxon>
        <taxon>Brassicaceae</taxon>
        <taxon>Camelineae</taxon>
        <taxon>Camelina</taxon>
    </lineage>
</organism>
<evidence type="ECO:0000259" key="3">
    <source>
        <dbReference type="PROSITE" id="PS51752"/>
    </source>
</evidence>
<dbReference type="PANTHER" id="PTHR47293">
    <property type="entry name" value="JACALIN-RELATED LECTIN 3"/>
    <property type="match status" value="1"/>
</dbReference>
<dbReference type="InterPro" id="IPR001229">
    <property type="entry name" value="Jacalin-like_lectin_dom"/>
</dbReference>
<keyword evidence="2" id="KW-0430">Lectin</keyword>
<dbReference type="RefSeq" id="XP_010512869.1">
    <property type="nucleotide sequence ID" value="XM_010514567.1"/>
</dbReference>
<proteinExistence type="inferred from homology"/>